<evidence type="ECO:0000256" key="7">
    <source>
        <dbReference type="SAM" id="SignalP"/>
    </source>
</evidence>
<feature type="domain" description="NlpC/P60" evidence="8">
    <location>
        <begin position="312"/>
        <end position="432"/>
    </location>
</feature>
<dbReference type="SUPFAM" id="SSF54001">
    <property type="entry name" value="Cysteine proteinases"/>
    <property type="match status" value="1"/>
</dbReference>
<reference evidence="10" key="1">
    <citation type="journal article" date="2019" name="Int. J. Syst. Evol. Microbiol.">
        <title>The Global Catalogue of Microorganisms (GCM) 10K type strain sequencing project: providing services to taxonomists for standard genome sequencing and annotation.</title>
        <authorList>
            <consortium name="The Broad Institute Genomics Platform"/>
            <consortium name="The Broad Institute Genome Sequencing Center for Infectious Disease"/>
            <person name="Wu L."/>
            <person name="Ma J."/>
        </authorList>
    </citation>
    <scope>NUCLEOTIDE SEQUENCE [LARGE SCALE GENOMIC DNA]</scope>
    <source>
        <strain evidence="10">JCM 18531</strain>
    </source>
</reference>
<keyword evidence="4" id="KW-0788">Thiol protease</keyword>
<protein>
    <submittedName>
        <fullName evidence="9">C40 family peptidase</fullName>
    </submittedName>
</protein>
<dbReference type="PANTHER" id="PTHR47359:SF3">
    <property type="entry name" value="NLP_P60 DOMAIN-CONTAINING PROTEIN-RELATED"/>
    <property type="match status" value="1"/>
</dbReference>
<gene>
    <name evidence="9" type="ORF">GCM10023349_18230</name>
</gene>
<evidence type="ECO:0000256" key="6">
    <source>
        <dbReference type="SAM" id="MobiDB-lite"/>
    </source>
</evidence>
<keyword evidence="10" id="KW-1185">Reference proteome</keyword>
<feature type="region of interest" description="Disordered" evidence="6">
    <location>
        <begin position="249"/>
        <end position="316"/>
    </location>
</feature>
<sequence>MRARMATTTVMALLVAGLAGGVAAADDDTVPSKSDVRDARTAVRAQADDVASVRARLVVANQRLQQSAVVAAQAAEAFNGARWHADQAREAAAKAQQGVTAAEADVERQRRAYTDSLVTSYELQPSLTALSAIVHSHGITSVQERTVTMGNAEDALDGNYDEFRAAAVVADVARDRAERARTDAEKAERDALEAKRSAQRAADAAASDAQAIAAEKATLITRLAELQHISVDLAQRRQSTLEARAARAAAAAAVQEQEQEQEPAAPAQPTSQPTSEPTSEPTSQPTQEPSDEPTTDPEPETPAPPPTAPSPKSGAQAAIAFARAQIGEPYRWGAAGPNAWDCSGLTAGAWQAGGTYLPHYSVAQYEQSTPISPGQLQPGDLVFWGSSSNPGSIYHVALYIGGGRIIEAPRTGVPVREESMYSWTAPNFYARP</sequence>
<proteinExistence type="inferred from homology"/>
<keyword evidence="2" id="KW-0645">Protease</keyword>
<evidence type="ECO:0000256" key="3">
    <source>
        <dbReference type="ARBA" id="ARBA00022801"/>
    </source>
</evidence>
<dbReference type="PROSITE" id="PS51935">
    <property type="entry name" value="NLPC_P60"/>
    <property type="match status" value="1"/>
</dbReference>
<dbReference type="InterPro" id="IPR038765">
    <property type="entry name" value="Papain-like_cys_pep_sf"/>
</dbReference>
<comment type="caution">
    <text evidence="9">The sequence shown here is derived from an EMBL/GenBank/DDBJ whole genome shotgun (WGS) entry which is preliminary data.</text>
</comment>
<evidence type="ECO:0000256" key="1">
    <source>
        <dbReference type="ARBA" id="ARBA00007074"/>
    </source>
</evidence>
<dbReference type="InterPro" id="IPR000064">
    <property type="entry name" value="NLP_P60_dom"/>
</dbReference>
<evidence type="ECO:0000256" key="5">
    <source>
        <dbReference type="SAM" id="Coils"/>
    </source>
</evidence>
<dbReference type="PANTHER" id="PTHR47359">
    <property type="entry name" value="PEPTIDOGLYCAN DL-ENDOPEPTIDASE CWLO"/>
    <property type="match status" value="1"/>
</dbReference>
<dbReference type="Gene3D" id="3.90.1720.10">
    <property type="entry name" value="endopeptidase domain like (from Nostoc punctiforme)"/>
    <property type="match status" value="1"/>
</dbReference>
<name>A0ABP8X958_9ACTN</name>
<evidence type="ECO:0000259" key="8">
    <source>
        <dbReference type="PROSITE" id="PS51935"/>
    </source>
</evidence>
<feature type="compositionally biased region" description="Pro residues" evidence="6">
    <location>
        <begin position="300"/>
        <end position="309"/>
    </location>
</feature>
<feature type="chain" id="PRO_5046571324" evidence="7">
    <location>
        <begin position="25"/>
        <end position="432"/>
    </location>
</feature>
<dbReference type="Proteomes" id="UP001499974">
    <property type="component" value="Unassembled WGS sequence"/>
</dbReference>
<evidence type="ECO:0000313" key="10">
    <source>
        <dbReference type="Proteomes" id="UP001499974"/>
    </source>
</evidence>
<dbReference type="Pfam" id="PF00877">
    <property type="entry name" value="NLPC_P60"/>
    <property type="match status" value="1"/>
</dbReference>
<comment type="similarity">
    <text evidence="1">Belongs to the peptidase C40 family.</text>
</comment>
<dbReference type="EMBL" id="BAABKM010000002">
    <property type="protein sequence ID" value="GAA4701498.1"/>
    <property type="molecule type" value="Genomic_DNA"/>
</dbReference>
<feature type="compositionally biased region" description="Acidic residues" evidence="6">
    <location>
        <begin position="289"/>
        <end position="299"/>
    </location>
</feature>
<organism evidence="9 10">
    <name type="scientific">Nocardioides conyzicola</name>
    <dbReference type="NCBI Taxonomy" id="1651781"/>
    <lineage>
        <taxon>Bacteria</taxon>
        <taxon>Bacillati</taxon>
        <taxon>Actinomycetota</taxon>
        <taxon>Actinomycetes</taxon>
        <taxon>Propionibacteriales</taxon>
        <taxon>Nocardioidaceae</taxon>
        <taxon>Nocardioides</taxon>
    </lineage>
</organism>
<keyword evidence="7" id="KW-0732">Signal</keyword>
<evidence type="ECO:0000256" key="2">
    <source>
        <dbReference type="ARBA" id="ARBA00022670"/>
    </source>
</evidence>
<feature type="signal peptide" evidence="7">
    <location>
        <begin position="1"/>
        <end position="24"/>
    </location>
</feature>
<feature type="coiled-coil region" evidence="5">
    <location>
        <begin position="170"/>
        <end position="204"/>
    </location>
</feature>
<accession>A0ABP8X958</accession>
<keyword evidence="3" id="KW-0378">Hydrolase</keyword>
<dbReference type="InterPro" id="IPR051794">
    <property type="entry name" value="PG_Endopeptidase_C40"/>
</dbReference>
<keyword evidence="5" id="KW-0175">Coiled coil</keyword>
<evidence type="ECO:0000313" key="9">
    <source>
        <dbReference type="EMBL" id="GAA4701498.1"/>
    </source>
</evidence>
<feature type="compositionally biased region" description="Low complexity" evidence="6">
    <location>
        <begin position="249"/>
        <end position="269"/>
    </location>
</feature>
<feature type="compositionally biased region" description="Polar residues" evidence="6">
    <location>
        <begin position="270"/>
        <end position="283"/>
    </location>
</feature>
<evidence type="ECO:0000256" key="4">
    <source>
        <dbReference type="ARBA" id="ARBA00022807"/>
    </source>
</evidence>